<keyword evidence="6" id="KW-1185">Reference proteome</keyword>
<dbReference type="AlphaFoldDB" id="A0A317CGY5"/>
<dbReference type="EMBL" id="QGKL01000019">
    <property type="protein sequence ID" value="PWQ97609.1"/>
    <property type="molecule type" value="Genomic_DNA"/>
</dbReference>
<evidence type="ECO:0000259" key="4">
    <source>
        <dbReference type="PROSITE" id="PS50109"/>
    </source>
</evidence>
<proteinExistence type="predicted"/>
<dbReference type="InterPro" id="IPR005467">
    <property type="entry name" value="His_kinase_dom"/>
</dbReference>
<dbReference type="CDD" id="cd00082">
    <property type="entry name" value="HisKA"/>
    <property type="match status" value="1"/>
</dbReference>
<reference evidence="5 6" key="1">
    <citation type="submission" date="2018-05" db="EMBL/GenBank/DDBJ databases">
        <title>Leucothrix arctica sp. nov., isolated from Arctic seawater.</title>
        <authorList>
            <person name="Choi A."/>
            <person name="Baek K."/>
        </authorList>
    </citation>
    <scope>NUCLEOTIDE SEQUENCE [LARGE SCALE GENOMIC DNA]</scope>
    <source>
        <strain evidence="5 6">IMCC9719</strain>
    </source>
</reference>
<evidence type="ECO:0000313" key="6">
    <source>
        <dbReference type="Proteomes" id="UP000245506"/>
    </source>
</evidence>
<comment type="caution">
    <text evidence="5">The sequence shown here is derived from an EMBL/GenBank/DDBJ whole genome shotgun (WGS) entry which is preliminary data.</text>
</comment>
<dbReference type="PROSITE" id="PS50109">
    <property type="entry name" value="HIS_KIN"/>
    <property type="match status" value="1"/>
</dbReference>
<dbReference type="Gene3D" id="3.30.565.10">
    <property type="entry name" value="Histidine kinase-like ATPase, C-terminal domain"/>
    <property type="match status" value="1"/>
</dbReference>
<accession>A0A317CGY5</accession>
<evidence type="ECO:0000256" key="2">
    <source>
        <dbReference type="ARBA" id="ARBA00012438"/>
    </source>
</evidence>
<dbReference type="EC" id="2.7.13.3" evidence="2"/>
<dbReference type="InterPro" id="IPR036890">
    <property type="entry name" value="HATPase_C_sf"/>
</dbReference>
<dbReference type="Pfam" id="PF00512">
    <property type="entry name" value="HisKA"/>
    <property type="match status" value="1"/>
</dbReference>
<sequence>MHGDEIDRLYGSVEQMQININQRSADLTAESEKAKAASKAKSDFLATMSHEIRTPINGVIGSLSILELNELKESDAIQIKTALSSAEILMTTVNDILDFSQIEAGKLTIGSVPISIKHFVKEIERVYRPVIEAKGLSLRVNTSELESDFFFADPVRIKQIINNYLNNAIKFSKKGTIELKAFTQPSDGQVGLLWSTKTGHLFRG</sequence>
<keyword evidence="3" id="KW-0597">Phosphoprotein</keyword>
<evidence type="ECO:0000256" key="1">
    <source>
        <dbReference type="ARBA" id="ARBA00000085"/>
    </source>
</evidence>
<dbReference type="SUPFAM" id="SSF47384">
    <property type="entry name" value="Homodimeric domain of signal transducing histidine kinase"/>
    <property type="match status" value="1"/>
</dbReference>
<dbReference type="InterPro" id="IPR036097">
    <property type="entry name" value="HisK_dim/P_sf"/>
</dbReference>
<feature type="domain" description="Histidine kinase" evidence="4">
    <location>
        <begin position="47"/>
        <end position="181"/>
    </location>
</feature>
<name>A0A317CGY5_9GAMM</name>
<dbReference type="OrthoDB" id="9804645at2"/>
<dbReference type="Proteomes" id="UP000245506">
    <property type="component" value="Unassembled WGS sequence"/>
</dbReference>
<dbReference type="RefSeq" id="WP_109822651.1">
    <property type="nucleotide sequence ID" value="NZ_QGKL01000019.1"/>
</dbReference>
<organism evidence="5 6">
    <name type="scientific">Leucothrix arctica</name>
    <dbReference type="NCBI Taxonomy" id="1481894"/>
    <lineage>
        <taxon>Bacteria</taxon>
        <taxon>Pseudomonadati</taxon>
        <taxon>Pseudomonadota</taxon>
        <taxon>Gammaproteobacteria</taxon>
        <taxon>Thiotrichales</taxon>
        <taxon>Thiotrichaceae</taxon>
        <taxon>Leucothrix</taxon>
    </lineage>
</organism>
<dbReference type="SUPFAM" id="SSF55874">
    <property type="entry name" value="ATPase domain of HSP90 chaperone/DNA topoisomerase II/histidine kinase"/>
    <property type="match status" value="1"/>
</dbReference>
<protein>
    <recommendedName>
        <fullName evidence="2">histidine kinase</fullName>
        <ecNumber evidence="2">2.7.13.3</ecNumber>
    </recommendedName>
</protein>
<gene>
    <name evidence="5" type="ORF">DKT75_06745</name>
</gene>
<dbReference type="PANTHER" id="PTHR43719:SF28">
    <property type="entry name" value="PEROXIDE STRESS-ACTIVATED HISTIDINE KINASE MAK1-RELATED"/>
    <property type="match status" value="1"/>
</dbReference>
<dbReference type="InterPro" id="IPR050956">
    <property type="entry name" value="2C_system_His_kinase"/>
</dbReference>
<evidence type="ECO:0000256" key="3">
    <source>
        <dbReference type="ARBA" id="ARBA00022553"/>
    </source>
</evidence>
<dbReference type="GO" id="GO:0000155">
    <property type="term" value="F:phosphorelay sensor kinase activity"/>
    <property type="evidence" value="ECO:0007669"/>
    <property type="project" value="InterPro"/>
</dbReference>
<comment type="catalytic activity">
    <reaction evidence="1">
        <text>ATP + protein L-histidine = ADP + protein N-phospho-L-histidine.</text>
        <dbReference type="EC" id="2.7.13.3"/>
    </reaction>
</comment>
<dbReference type="SMART" id="SM00388">
    <property type="entry name" value="HisKA"/>
    <property type="match status" value="1"/>
</dbReference>
<evidence type="ECO:0000313" key="5">
    <source>
        <dbReference type="EMBL" id="PWQ97609.1"/>
    </source>
</evidence>
<dbReference type="InterPro" id="IPR003661">
    <property type="entry name" value="HisK_dim/P_dom"/>
</dbReference>
<dbReference type="PANTHER" id="PTHR43719">
    <property type="entry name" value="TWO-COMPONENT HISTIDINE KINASE"/>
    <property type="match status" value="1"/>
</dbReference>
<dbReference type="Gene3D" id="1.10.287.130">
    <property type="match status" value="1"/>
</dbReference>